<dbReference type="PANTHER" id="PTHR30346">
    <property type="entry name" value="TRANSCRIPTIONAL DUAL REGULATOR HCAR-RELATED"/>
    <property type="match status" value="1"/>
</dbReference>
<comment type="similarity">
    <text evidence="1">Belongs to the LysR transcriptional regulatory family.</text>
</comment>
<dbReference type="GO" id="GO:0032993">
    <property type="term" value="C:protein-DNA complex"/>
    <property type="evidence" value="ECO:0007669"/>
    <property type="project" value="TreeGrafter"/>
</dbReference>
<evidence type="ECO:0000256" key="1">
    <source>
        <dbReference type="ARBA" id="ARBA00009437"/>
    </source>
</evidence>
<dbReference type="CDD" id="cd08434">
    <property type="entry name" value="PBP2_GltC_like"/>
    <property type="match status" value="1"/>
</dbReference>
<dbReference type="Gene3D" id="3.40.190.290">
    <property type="match status" value="1"/>
</dbReference>
<evidence type="ECO:0000256" key="4">
    <source>
        <dbReference type="ARBA" id="ARBA00023163"/>
    </source>
</evidence>
<evidence type="ECO:0000259" key="5">
    <source>
        <dbReference type="PROSITE" id="PS50931"/>
    </source>
</evidence>
<dbReference type="InterPro" id="IPR005119">
    <property type="entry name" value="LysR_subst-bd"/>
</dbReference>
<dbReference type="FunFam" id="1.10.10.10:FF:000001">
    <property type="entry name" value="LysR family transcriptional regulator"/>
    <property type="match status" value="1"/>
</dbReference>
<evidence type="ECO:0000256" key="2">
    <source>
        <dbReference type="ARBA" id="ARBA00023015"/>
    </source>
</evidence>
<proteinExistence type="inferred from homology"/>
<keyword evidence="2" id="KW-0805">Transcription regulation</keyword>
<gene>
    <name evidence="6" type="ORF">FYJ34_01760</name>
</gene>
<dbReference type="Pfam" id="PF03466">
    <property type="entry name" value="LysR_substrate"/>
    <property type="match status" value="1"/>
</dbReference>
<evidence type="ECO:0000313" key="7">
    <source>
        <dbReference type="Proteomes" id="UP000434409"/>
    </source>
</evidence>
<evidence type="ECO:0000313" key="6">
    <source>
        <dbReference type="EMBL" id="MSR93037.1"/>
    </source>
</evidence>
<sequence>MNLYHLRYFITLAHLEHYTQAAERLSITQPSLSHAISALEGELGVKLFEKDGRNIVLTRCGRAFLADVEQALHMLDSSVNKLQLTGIGEGRIDLVQIRAVSTLIVPALVKGFLEKSQHNQVDFHFHSSTGLTPDMIQGLKDRKYDIAFCSYMENEPLIDFVPIARQELVMIVPEGHPLEIRESIDLKDTLSYTQIGFSKRSGLYPIIKKLFDKCGGQPRIAYTVEEDQSVAGLVGAGFGIAVVPNMPILDYLPVKAIPITKPSWERIFYMATLKNVYHPPLVHSFTSYVKQISEVTLSS</sequence>
<dbReference type="AlphaFoldDB" id="A0A6N7UYS7"/>
<dbReference type="InterPro" id="IPR036388">
    <property type="entry name" value="WH-like_DNA-bd_sf"/>
</dbReference>
<dbReference type="SUPFAM" id="SSF53850">
    <property type="entry name" value="Periplasmic binding protein-like II"/>
    <property type="match status" value="1"/>
</dbReference>
<keyword evidence="4" id="KW-0804">Transcription</keyword>
<dbReference type="InterPro" id="IPR036390">
    <property type="entry name" value="WH_DNA-bd_sf"/>
</dbReference>
<dbReference type="EMBL" id="VULY01000018">
    <property type="protein sequence ID" value="MSR93037.1"/>
    <property type="molecule type" value="Genomic_DNA"/>
</dbReference>
<reference evidence="6 7" key="1">
    <citation type="submission" date="2019-08" db="EMBL/GenBank/DDBJ databases">
        <title>In-depth cultivation of the pig gut microbiome towards novel bacterial diversity and tailored functional studies.</title>
        <authorList>
            <person name="Wylensek D."/>
            <person name="Hitch T.C.A."/>
            <person name="Clavel T."/>
        </authorList>
    </citation>
    <scope>NUCLEOTIDE SEQUENCE [LARGE SCALE GENOMIC DNA]</scope>
    <source>
        <strain evidence="6 7">68-1-5</strain>
    </source>
</reference>
<dbReference type="GO" id="GO:0003700">
    <property type="term" value="F:DNA-binding transcription factor activity"/>
    <property type="evidence" value="ECO:0007669"/>
    <property type="project" value="InterPro"/>
</dbReference>
<dbReference type="PRINTS" id="PR00039">
    <property type="entry name" value="HTHLYSR"/>
</dbReference>
<dbReference type="Pfam" id="PF00126">
    <property type="entry name" value="HTH_1"/>
    <property type="match status" value="1"/>
</dbReference>
<dbReference type="SUPFAM" id="SSF46785">
    <property type="entry name" value="Winged helix' DNA-binding domain"/>
    <property type="match status" value="1"/>
</dbReference>
<comment type="caution">
    <text evidence="6">The sequence shown here is derived from an EMBL/GenBank/DDBJ whole genome shotgun (WGS) entry which is preliminary data.</text>
</comment>
<dbReference type="GO" id="GO:0003677">
    <property type="term" value="F:DNA binding"/>
    <property type="evidence" value="ECO:0007669"/>
    <property type="project" value="UniProtKB-KW"/>
</dbReference>
<keyword evidence="3" id="KW-0238">DNA-binding</keyword>
<dbReference type="RefSeq" id="WP_154475717.1">
    <property type="nucleotide sequence ID" value="NZ_VULY01000018.1"/>
</dbReference>
<dbReference type="Proteomes" id="UP000434409">
    <property type="component" value="Unassembled WGS sequence"/>
</dbReference>
<dbReference type="Gene3D" id="1.10.10.10">
    <property type="entry name" value="Winged helix-like DNA-binding domain superfamily/Winged helix DNA-binding domain"/>
    <property type="match status" value="1"/>
</dbReference>
<feature type="domain" description="HTH lysR-type" evidence="5">
    <location>
        <begin position="1"/>
        <end position="58"/>
    </location>
</feature>
<dbReference type="PROSITE" id="PS50931">
    <property type="entry name" value="HTH_LYSR"/>
    <property type="match status" value="1"/>
</dbReference>
<organism evidence="6 7">
    <name type="scientific">Suipraeoptans intestinalis</name>
    <dbReference type="NCBI Taxonomy" id="2606628"/>
    <lineage>
        <taxon>Bacteria</taxon>
        <taxon>Bacillati</taxon>
        <taxon>Bacillota</taxon>
        <taxon>Clostridia</taxon>
        <taxon>Lachnospirales</taxon>
        <taxon>Lachnospiraceae</taxon>
        <taxon>Suipraeoptans</taxon>
    </lineage>
</organism>
<dbReference type="InterPro" id="IPR000847">
    <property type="entry name" value="LysR_HTH_N"/>
</dbReference>
<dbReference type="PANTHER" id="PTHR30346:SF28">
    <property type="entry name" value="HTH-TYPE TRANSCRIPTIONAL REGULATOR CYNR"/>
    <property type="match status" value="1"/>
</dbReference>
<protein>
    <submittedName>
        <fullName evidence="6">LysR family transcriptional regulator</fullName>
    </submittedName>
</protein>
<keyword evidence="7" id="KW-1185">Reference proteome</keyword>
<name>A0A6N7UYS7_9FIRM</name>
<evidence type="ECO:0000256" key="3">
    <source>
        <dbReference type="ARBA" id="ARBA00023125"/>
    </source>
</evidence>
<accession>A0A6N7UYS7</accession>